<dbReference type="OrthoDB" id="3944240at2759"/>
<dbReference type="SUPFAM" id="SSF63380">
    <property type="entry name" value="Riboflavin synthase domain-like"/>
    <property type="match status" value="1"/>
</dbReference>
<dbReference type="GO" id="GO:0006879">
    <property type="term" value="P:intracellular iron ion homeostasis"/>
    <property type="evidence" value="ECO:0007669"/>
    <property type="project" value="TreeGrafter"/>
</dbReference>
<dbReference type="Pfam" id="PF08022">
    <property type="entry name" value="FAD_binding_8"/>
    <property type="match status" value="1"/>
</dbReference>
<dbReference type="EMBL" id="AMGV01000003">
    <property type="protein sequence ID" value="KEF58906.1"/>
    <property type="molecule type" value="Genomic_DNA"/>
</dbReference>
<dbReference type="Proteomes" id="UP000027920">
    <property type="component" value="Unassembled WGS sequence"/>
</dbReference>
<dbReference type="PANTHER" id="PTHR32361">
    <property type="entry name" value="FERRIC/CUPRIC REDUCTASE TRANSMEMBRANE COMPONENT"/>
    <property type="match status" value="1"/>
</dbReference>
<keyword evidence="7" id="KW-0406">Ion transport</keyword>
<sequence length="539" mass="61077">MALMWTNVIFRSHSDLYKIKLEVVAFRAGWVSTVQLPLLYATAIKVSPITYLTGISYERINWLHRWIARFMVMTLFLHAFFFVYEWGLTKSIVRQLQILPMALWGFAAWGTMILMVFTGWRYIRFRFYETWVVSHILGAYAALALTYIHTRCTTYFVLASLILLSFDIVGRTLLWMRNNAWYPLTSKSQSKLGHVGHLQALDNEYLELELRNTSLRWRPGQHVMLQAPGISLLQSHPFTISNIQDDQRSAVFIIKRHKGFTDRLWQQNAEAAAPSLQVFVSGPFGNPPCLSTNGIIVFISTGNRASYTYALLLGLLSNQNAVHTIRFHHIIRNRRMLLLYRDHIDHVTRLGSCAGVDVSFIFQVTSVRDREVYTSDTEENQTLFDVGTSSSTNPSRRQSIELSAVSDRSSPVPFIPEKADLEVDKAHLRQGQTYLEPEQVEMEEAGLLTAEKDDVPDEGPMDIRSESVHFSYSQGRQPVDVMLRPTIANASGDVAVVAAVPSPLAAEISQAVSRMSHKLAVGSGKSTIRSLRLWLESYG</sequence>
<dbReference type="InterPro" id="IPR039261">
    <property type="entry name" value="FNR_nucleotide-bd"/>
</dbReference>
<dbReference type="InterPro" id="IPR017938">
    <property type="entry name" value="Riboflavin_synthase-like_b-brl"/>
</dbReference>
<evidence type="ECO:0000256" key="8">
    <source>
        <dbReference type="ARBA" id="ARBA00023136"/>
    </source>
</evidence>
<dbReference type="InterPro" id="IPR013130">
    <property type="entry name" value="Fe3_Rdtase_TM_dom"/>
</dbReference>
<dbReference type="GO" id="GO:0052851">
    <property type="term" value="F:ferric-chelate reductase (NADPH) activity"/>
    <property type="evidence" value="ECO:0007669"/>
    <property type="project" value="UniProtKB-EC"/>
</dbReference>
<dbReference type="HOGENOM" id="CLU_010365_6_0_1"/>
<proteinExistence type="predicted"/>
<dbReference type="RefSeq" id="XP_013261496.1">
    <property type="nucleotide sequence ID" value="XM_013406042.1"/>
</dbReference>
<keyword evidence="4" id="KW-1003">Cell membrane</keyword>
<evidence type="ECO:0000256" key="3">
    <source>
        <dbReference type="ARBA" id="ARBA00022448"/>
    </source>
</evidence>
<evidence type="ECO:0000256" key="4">
    <source>
        <dbReference type="ARBA" id="ARBA00022475"/>
    </source>
</evidence>
<dbReference type="EC" id="1.16.1.9" evidence="2"/>
<comment type="catalytic activity">
    <reaction evidence="10">
        <text>2 a Fe(II)-siderophore + NADP(+) + H(+) = 2 a Fe(III)-siderophore + NADPH</text>
        <dbReference type="Rhea" id="RHEA:28795"/>
        <dbReference type="Rhea" id="RHEA-COMP:11342"/>
        <dbReference type="Rhea" id="RHEA-COMP:11344"/>
        <dbReference type="ChEBI" id="CHEBI:15378"/>
        <dbReference type="ChEBI" id="CHEBI:29033"/>
        <dbReference type="ChEBI" id="CHEBI:29034"/>
        <dbReference type="ChEBI" id="CHEBI:57783"/>
        <dbReference type="ChEBI" id="CHEBI:58349"/>
        <dbReference type="EC" id="1.16.1.9"/>
    </reaction>
</comment>
<dbReference type="GO" id="GO:0005886">
    <property type="term" value="C:plasma membrane"/>
    <property type="evidence" value="ECO:0007669"/>
    <property type="project" value="UniProtKB-SubCell"/>
</dbReference>
<feature type="domain" description="FAD-binding FR-type" evidence="12">
    <location>
        <begin position="179"/>
        <end position="290"/>
    </location>
</feature>
<evidence type="ECO:0000256" key="6">
    <source>
        <dbReference type="ARBA" id="ARBA00022989"/>
    </source>
</evidence>
<evidence type="ECO:0000256" key="2">
    <source>
        <dbReference type="ARBA" id="ARBA00012668"/>
    </source>
</evidence>
<feature type="transmembrane region" description="Helical" evidence="11">
    <location>
        <begin position="66"/>
        <end position="84"/>
    </location>
</feature>
<dbReference type="Pfam" id="PF01794">
    <property type="entry name" value="Ferric_reduct"/>
    <property type="match status" value="1"/>
</dbReference>
<keyword evidence="5 11" id="KW-0812">Transmembrane</keyword>
<feature type="transmembrane region" description="Helical" evidence="11">
    <location>
        <begin position="155"/>
        <end position="174"/>
    </location>
</feature>
<evidence type="ECO:0000256" key="9">
    <source>
        <dbReference type="ARBA" id="ARBA00023180"/>
    </source>
</evidence>
<evidence type="ECO:0000256" key="7">
    <source>
        <dbReference type="ARBA" id="ARBA00023065"/>
    </source>
</evidence>
<reference evidence="13 14" key="1">
    <citation type="submission" date="2013-03" db="EMBL/GenBank/DDBJ databases">
        <title>The Genome Sequence of Exophiala aquamarina CBS 119918.</title>
        <authorList>
            <consortium name="The Broad Institute Genomics Platform"/>
            <person name="Cuomo C."/>
            <person name="de Hoog S."/>
            <person name="Gorbushina A."/>
            <person name="Walker B."/>
            <person name="Young S.K."/>
            <person name="Zeng Q."/>
            <person name="Gargeya S."/>
            <person name="Fitzgerald M."/>
            <person name="Haas B."/>
            <person name="Abouelleil A."/>
            <person name="Allen A.W."/>
            <person name="Alvarado L."/>
            <person name="Arachchi H.M."/>
            <person name="Berlin A.M."/>
            <person name="Chapman S.B."/>
            <person name="Gainer-Dewar J."/>
            <person name="Goldberg J."/>
            <person name="Griggs A."/>
            <person name="Gujja S."/>
            <person name="Hansen M."/>
            <person name="Howarth C."/>
            <person name="Imamovic A."/>
            <person name="Ireland A."/>
            <person name="Larimer J."/>
            <person name="McCowan C."/>
            <person name="Murphy C."/>
            <person name="Pearson M."/>
            <person name="Poon T.W."/>
            <person name="Priest M."/>
            <person name="Roberts A."/>
            <person name="Saif S."/>
            <person name="Shea T."/>
            <person name="Sisk P."/>
            <person name="Sykes S."/>
            <person name="Wortman J."/>
            <person name="Nusbaum C."/>
            <person name="Birren B."/>
        </authorList>
    </citation>
    <scope>NUCLEOTIDE SEQUENCE [LARGE SCALE GENOMIC DNA]</scope>
    <source>
        <strain evidence="13 14">CBS 119918</strain>
    </source>
</reference>
<keyword evidence="8 11" id="KW-0472">Membrane</keyword>
<evidence type="ECO:0000313" key="14">
    <source>
        <dbReference type="Proteomes" id="UP000027920"/>
    </source>
</evidence>
<dbReference type="VEuPathDB" id="FungiDB:A1O9_03749"/>
<evidence type="ECO:0000256" key="1">
    <source>
        <dbReference type="ARBA" id="ARBA00004651"/>
    </source>
</evidence>
<accession>A0A072PGC3</accession>
<dbReference type="GO" id="GO:0015677">
    <property type="term" value="P:copper ion import"/>
    <property type="evidence" value="ECO:0007669"/>
    <property type="project" value="TreeGrafter"/>
</dbReference>
<name>A0A072PGC3_9EURO</name>
<dbReference type="InterPro" id="IPR013112">
    <property type="entry name" value="FAD-bd_8"/>
</dbReference>
<feature type="transmembrane region" description="Helical" evidence="11">
    <location>
        <begin position="130"/>
        <end position="149"/>
    </location>
</feature>
<dbReference type="CDD" id="cd06186">
    <property type="entry name" value="NOX_Duox_like_FAD_NADP"/>
    <property type="match status" value="1"/>
</dbReference>
<keyword evidence="6 11" id="KW-1133">Transmembrane helix</keyword>
<dbReference type="SFLD" id="SFLDS00052">
    <property type="entry name" value="Ferric_Reductase_Domain"/>
    <property type="match status" value="1"/>
</dbReference>
<dbReference type="InterPro" id="IPR051410">
    <property type="entry name" value="Ferric/Cupric_Reductase"/>
</dbReference>
<dbReference type="Gene3D" id="3.40.50.80">
    <property type="entry name" value="Nucleotide-binding domain of ferredoxin-NADP reductase (FNR) module"/>
    <property type="match status" value="1"/>
</dbReference>
<evidence type="ECO:0000256" key="5">
    <source>
        <dbReference type="ARBA" id="ARBA00022692"/>
    </source>
</evidence>
<evidence type="ECO:0000313" key="13">
    <source>
        <dbReference type="EMBL" id="KEF58906.1"/>
    </source>
</evidence>
<keyword evidence="9" id="KW-0325">Glycoprotein</keyword>
<keyword evidence="3" id="KW-0813">Transport</keyword>
<evidence type="ECO:0000259" key="12">
    <source>
        <dbReference type="PROSITE" id="PS51384"/>
    </source>
</evidence>
<gene>
    <name evidence="13" type="ORF">A1O9_03749</name>
</gene>
<comment type="caution">
    <text evidence="13">The sequence shown here is derived from an EMBL/GenBank/DDBJ whole genome shotgun (WGS) entry which is preliminary data.</text>
</comment>
<dbReference type="PROSITE" id="PS51384">
    <property type="entry name" value="FAD_FR"/>
    <property type="match status" value="1"/>
</dbReference>
<comment type="subcellular location">
    <subcellularLocation>
        <location evidence="1">Cell membrane</location>
        <topology evidence="1">Multi-pass membrane protein</topology>
    </subcellularLocation>
</comment>
<evidence type="ECO:0000256" key="11">
    <source>
        <dbReference type="SAM" id="Phobius"/>
    </source>
</evidence>
<dbReference type="STRING" id="1182545.A0A072PGC3"/>
<dbReference type="SFLD" id="SFLDG01168">
    <property type="entry name" value="Ferric_reductase_subgroup_(FRE"/>
    <property type="match status" value="1"/>
</dbReference>
<dbReference type="PANTHER" id="PTHR32361:SF9">
    <property type="entry name" value="FERRIC REDUCTASE TRANSMEMBRANE COMPONENT 3-RELATED"/>
    <property type="match status" value="1"/>
</dbReference>
<organism evidence="13 14">
    <name type="scientific">Exophiala aquamarina CBS 119918</name>
    <dbReference type="NCBI Taxonomy" id="1182545"/>
    <lineage>
        <taxon>Eukaryota</taxon>
        <taxon>Fungi</taxon>
        <taxon>Dikarya</taxon>
        <taxon>Ascomycota</taxon>
        <taxon>Pezizomycotina</taxon>
        <taxon>Eurotiomycetes</taxon>
        <taxon>Chaetothyriomycetidae</taxon>
        <taxon>Chaetothyriales</taxon>
        <taxon>Herpotrichiellaceae</taxon>
        <taxon>Exophiala</taxon>
    </lineage>
</organism>
<dbReference type="GO" id="GO:0006826">
    <property type="term" value="P:iron ion transport"/>
    <property type="evidence" value="ECO:0007669"/>
    <property type="project" value="UniProtKB-ARBA"/>
</dbReference>
<dbReference type="AlphaFoldDB" id="A0A072PGC3"/>
<dbReference type="Gene3D" id="2.40.30.10">
    <property type="entry name" value="Translation factors"/>
    <property type="match status" value="1"/>
</dbReference>
<dbReference type="GeneID" id="25278683"/>
<keyword evidence="14" id="KW-1185">Reference proteome</keyword>
<protein>
    <recommendedName>
        <fullName evidence="2">ferric-chelate reductase (NADPH)</fullName>
        <ecNumber evidence="2">1.16.1.9</ecNumber>
    </recommendedName>
</protein>
<feature type="transmembrane region" description="Helical" evidence="11">
    <location>
        <begin position="96"/>
        <end position="118"/>
    </location>
</feature>
<evidence type="ECO:0000256" key="10">
    <source>
        <dbReference type="ARBA" id="ARBA00048483"/>
    </source>
</evidence>
<dbReference type="InterPro" id="IPR017927">
    <property type="entry name" value="FAD-bd_FR_type"/>
</dbReference>